<dbReference type="RefSeq" id="WP_116687817.1">
    <property type="nucleotide sequence ID" value="NZ_CAWNYD010000006.1"/>
</dbReference>
<dbReference type="Gene3D" id="3.90.70.20">
    <property type="match status" value="1"/>
</dbReference>
<evidence type="ECO:0008006" key="3">
    <source>
        <dbReference type="Google" id="ProtNLM"/>
    </source>
</evidence>
<evidence type="ECO:0000313" key="2">
    <source>
        <dbReference type="Proteomes" id="UP000244906"/>
    </source>
</evidence>
<comment type="caution">
    <text evidence="1">The sequence shown here is derived from an EMBL/GenBank/DDBJ whole genome shotgun (WGS) entry which is preliminary data.</text>
</comment>
<name>A0A2V1GRJ0_9GAMM</name>
<dbReference type="EMBL" id="QDDL01000006">
    <property type="protein sequence ID" value="PVZ67621.1"/>
    <property type="molecule type" value="Genomic_DNA"/>
</dbReference>
<protein>
    <recommendedName>
        <fullName evidence="3">Peptidase C58 YopT-type domain-containing protein</fullName>
    </recommendedName>
</protein>
<keyword evidence="2" id="KW-1185">Reference proteome</keyword>
<dbReference type="Proteomes" id="UP000244906">
    <property type="component" value="Unassembled WGS sequence"/>
</dbReference>
<accession>A0A2V1GRJ0</accession>
<proteinExistence type="predicted"/>
<organism evidence="1 2">
    <name type="scientific">Pelagibaculum spongiae</name>
    <dbReference type="NCBI Taxonomy" id="2080658"/>
    <lineage>
        <taxon>Bacteria</taxon>
        <taxon>Pseudomonadati</taxon>
        <taxon>Pseudomonadota</taxon>
        <taxon>Gammaproteobacteria</taxon>
        <taxon>Oceanospirillales</taxon>
        <taxon>Pelagibaculum</taxon>
    </lineage>
</organism>
<evidence type="ECO:0000313" key="1">
    <source>
        <dbReference type="EMBL" id="PVZ67621.1"/>
    </source>
</evidence>
<dbReference type="AlphaFoldDB" id="A0A2V1GRJ0"/>
<reference evidence="1 2" key="1">
    <citation type="submission" date="2018-04" db="EMBL/GenBank/DDBJ databases">
        <title>Thalassorhabdus spongiae gen. nov., sp. nov., isolated from a marine sponge in South-West Iceland.</title>
        <authorList>
            <person name="Knobloch S."/>
            <person name="Daussin A."/>
            <person name="Johannsson R."/>
            <person name="Marteinsson V.T."/>
        </authorList>
    </citation>
    <scope>NUCLEOTIDE SEQUENCE [LARGE SCALE GENOMIC DNA]</scope>
    <source>
        <strain evidence="1 2">Hp12</strain>
    </source>
</reference>
<gene>
    <name evidence="1" type="ORF">DC094_14370</name>
</gene>
<sequence>MPYKEPMNNVYARWHELGINVIYYFNQKDYIDAVIEEGKDILSEAYIAKGLCTTLSVYWLKYYPTMEDFYKKIKSEYFKRHLMRKDMSLQIHVPSKTSSLHKVKASDLIKGKNIKLTISNEIMSEYIYNRKLYSFCSTILETPISSFMLILSFRGRAGFAYSLSGNHVIAVRVNMVNQMIDVFDPNLGVIRISRHFHSSLSFVLHDLIRSYYKSPYAKITATQLTSITSSQ</sequence>